<feature type="compositionally biased region" description="Basic and acidic residues" evidence="2">
    <location>
        <begin position="38"/>
        <end position="49"/>
    </location>
</feature>
<evidence type="ECO:0000313" key="4">
    <source>
        <dbReference type="Proteomes" id="UP000521922"/>
    </source>
</evidence>
<dbReference type="RefSeq" id="WP_179748207.1">
    <property type="nucleotide sequence ID" value="NZ_BAAAGN010000002.1"/>
</dbReference>
<dbReference type="Proteomes" id="UP000521922">
    <property type="component" value="Unassembled WGS sequence"/>
</dbReference>
<evidence type="ECO:0000256" key="1">
    <source>
        <dbReference type="ARBA" id="ARBA00005721"/>
    </source>
</evidence>
<name>A0A7Y9DGN9_9ACTN</name>
<evidence type="ECO:0000313" key="3">
    <source>
        <dbReference type="EMBL" id="NYD20516.1"/>
    </source>
</evidence>
<feature type="compositionally biased region" description="Polar residues" evidence="2">
    <location>
        <begin position="1"/>
        <end position="12"/>
    </location>
</feature>
<evidence type="ECO:0000256" key="2">
    <source>
        <dbReference type="SAM" id="MobiDB-lite"/>
    </source>
</evidence>
<feature type="region of interest" description="Disordered" evidence="2">
    <location>
        <begin position="1"/>
        <end position="49"/>
    </location>
</feature>
<proteinExistence type="inferred from homology"/>
<organism evidence="3 4">
    <name type="scientific">Kineococcus aurantiacus</name>
    <dbReference type="NCBI Taxonomy" id="37633"/>
    <lineage>
        <taxon>Bacteria</taxon>
        <taxon>Bacillati</taxon>
        <taxon>Actinomycetota</taxon>
        <taxon>Actinomycetes</taxon>
        <taxon>Kineosporiales</taxon>
        <taxon>Kineosporiaceae</taxon>
        <taxon>Kineococcus</taxon>
    </lineage>
</organism>
<dbReference type="InterPro" id="IPR005531">
    <property type="entry name" value="Asp23"/>
</dbReference>
<sequence>MADTSTAGATRTSPHRPAGTTGGGADREFSPAATPSDPQRDEMGSRGTLELKDRAVERIVQAAAGEVPGVAGPHDDTSRVGNALGRSNPRVDCQVAGRRVRAEVHLTTLWPQPAARVAAAVRDHVADRLRTLADLEVDSVEVHVTKVVRPTTAGRRRVQ</sequence>
<dbReference type="AlphaFoldDB" id="A0A7Y9DGN9"/>
<accession>A0A7Y9DGN9</accession>
<feature type="region of interest" description="Disordered" evidence="2">
    <location>
        <begin position="65"/>
        <end position="88"/>
    </location>
</feature>
<dbReference type="EMBL" id="JACCBB010000001">
    <property type="protein sequence ID" value="NYD20516.1"/>
    <property type="molecule type" value="Genomic_DNA"/>
</dbReference>
<gene>
    <name evidence="3" type="ORF">BJ968_000056</name>
</gene>
<comment type="similarity">
    <text evidence="1">Belongs to the asp23 family.</text>
</comment>
<reference evidence="3 4" key="1">
    <citation type="submission" date="2020-07" db="EMBL/GenBank/DDBJ databases">
        <title>Sequencing the genomes of 1000 actinobacteria strains.</title>
        <authorList>
            <person name="Klenk H.-P."/>
        </authorList>
    </citation>
    <scope>NUCLEOTIDE SEQUENCE [LARGE SCALE GENOMIC DNA]</scope>
    <source>
        <strain evidence="3 4">DSM 7487</strain>
    </source>
</reference>
<protein>
    <submittedName>
        <fullName evidence="3">Putative alkaline shock family protein YloU</fullName>
    </submittedName>
</protein>
<keyword evidence="4" id="KW-1185">Reference proteome</keyword>
<dbReference type="Pfam" id="PF03780">
    <property type="entry name" value="Asp23"/>
    <property type="match status" value="1"/>
</dbReference>
<comment type="caution">
    <text evidence="3">The sequence shown here is derived from an EMBL/GenBank/DDBJ whole genome shotgun (WGS) entry which is preliminary data.</text>
</comment>